<proteinExistence type="predicted"/>
<organism evidence="6 7">
    <name type="scientific">Naumannella cuiyingiana</name>
    <dbReference type="NCBI Taxonomy" id="1347891"/>
    <lineage>
        <taxon>Bacteria</taxon>
        <taxon>Bacillati</taxon>
        <taxon>Actinomycetota</taxon>
        <taxon>Actinomycetes</taxon>
        <taxon>Propionibacteriales</taxon>
        <taxon>Propionibacteriaceae</taxon>
        <taxon>Naumannella</taxon>
    </lineage>
</organism>
<keyword evidence="2" id="KW-0812">Transmembrane</keyword>
<reference evidence="6 7" key="1">
    <citation type="submission" date="2020-07" db="EMBL/GenBank/DDBJ databases">
        <title>Sequencing the genomes of 1000 actinobacteria strains.</title>
        <authorList>
            <person name="Klenk H.-P."/>
        </authorList>
    </citation>
    <scope>NUCLEOTIDE SEQUENCE [LARGE SCALE GENOMIC DNA]</scope>
    <source>
        <strain evidence="6 7">DSM 103164</strain>
    </source>
</reference>
<dbReference type="EMBL" id="JACBZS010000001">
    <property type="protein sequence ID" value="NYI72577.1"/>
    <property type="molecule type" value="Genomic_DNA"/>
</dbReference>
<feature type="region of interest" description="Disordered" evidence="5">
    <location>
        <begin position="32"/>
        <end position="65"/>
    </location>
</feature>
<keyword evidence="7" id="KW-1185">Reference proteome</keyword>
<accession>A0A7Z0IMG6</accession>
<dbReference type="GO" id="GO:0016020">
    <property type="term" value="C:membrane"/>
    <property type="evidence" value="ECO:0007669"/>
    <property type="project" value="UniProtKB-SubCell"/>
</dbReference>
<evidence type="ECO:0000256" key="1">
    <source>
        <dbReference type="ARBA" id="ARBA00004167"/>
    </source>
</evidence>
<dbReference type="Pfam" id="PF04228">
    <property type="entry name" value="Zn_peptidase"/>
    <property type="match status" value="1"/>
</dbReference>
<feature type="compositionally biased region" description="Basic and acidic residues" evidence="5">
    <location>
        <begin position="44"/>
        <end position="54"/>
    </location>
</feature>
<dbReference type="Proteomes" id="UP000527616">
    <property type="component" value="Unassembled WGS sequence"/>
</dbReference>
<protein>
    <recommendedName>
        <fullName evidence="8">Metalloprotease</fullName>
    </recommendedName>
</protein>
<name>A0A7Z0IMG6_9ACTN</name>
<evidence type="ECO:0000256" key="2">
    <source>
        <dbReference type="ARBA" id="ARBA00022692"/>
    </source>
</evidence>
<dbReference type="InterPro" id="IPR007343">
    <property type="entry name" value="Uncharacterised_pept_Zn_put"/>
</dbReference>
<keyword evidence="4" id="KW-0472">Membrane</keyword>
<dbReference type="AlphaFoldDB" id="A0A7Z0IMG6"/>
<comment type="subcellular location">
    <subcellularLocation>
        <location evidence="1">Membrane</location>
        <topology evidence="1">Single-pass membrane protein</topology>
    </subcellularLocation>
</comment>
<sequence>MTRRPRALAALAAAIGLALILLGFAIRPPAPGPPPDYAPAPEVSIEHDGGRPDGESGGETGSERSAPTLDERLYSAGALPAVDCPRPAVGDTSADGLREFAENAVDRCLMPAWSPALRRVGVRLDRPVIKIVTTAEASSPCGPMSSKNLVLAFYCTDNATIYLFTDGARRYAERADWLPMTVLAHEFGHHVQRATNSWPVDDAASTGALRRTELQAECLAGVWFAEGKDNIRDFALGPVLGRYVGNETHGSVESRRRWFRAGFESGDTDACRTYTAPADRVG</sequence>
<gene>
    <name evidence="6" type="ORF">GGQ54_003137</name>
</gene>
<keyword evidence="3" id="KW-1133">Transmembrane helix</keyword>
<evidence type="ECO:0000313" key="7">
    <source>
        <dbReference type="Proteomes" id="UP000527616"/>
    </source>
</evidence>
<evidence type="ECO:0000256" key="3">
    <source>
        <dbReference type="ARBA" id="ARBA00022989"/>
    </source>
</evidence>
<dbReference type="PANTHER" id="PTHR30168:SF0">
    <property type="entry name" value="INNER MEMBRANE PROTEIN"/>
    <property type="match status" value="1"/>
</dbReference>
<comment type="caution">
    <text evidence="6">The sequence shown here is derived from an EMBL/GenBank/DDBJ whole genome shotgun (WGS) entry which is preliminary data.</text>
</comment>
<dbReference type="RefSeq" id="WP_179446220.1">
    <property type="nucleotide sequence ID" value="NZ_JACBZS010000001.1"/>
</dbReference>
<evidence type="ECO:0000256" key="5">
    <source>
        <dbReference type="SAM" id="MobiDB-lite"/>
    </source>
</evidence>
<evidence type="ECO:0000313" key="6">
    <source>
        <dbReference type="EMBL" id="NYI72577.1"/>
    </source>
</evidence>
<dbReference type="PANTHER" id="PTHR30168">
    <property type="entry name" value="PUTATIVE MEMBRANE PROTEIN YPFJ"/>
    <property type="match status" value="1"/>
</dbReference>
<evidence type="ECO:0008006" key="8">
    <source>
        <dbReference type="Google" id="ProtNLM"/>
    </source>
</evidence>
<evidence type="ECO:0000256" key="4">
    <source>
        <dbReference type="ARBA" id="ARBA00023136"/>
    </source>
</evidence>